<dbReference type="EMBL" id="JANTQA010000057">
    <property type="protein sequence ID" value="KAJ3428749.1"/>
    <property type="molecule type" value="Genomic_DNA"/>
</dbReference>
<reference evidence="1" key="1">
    <citation type="submission" date="2022-08" db="EMBL/GenBank/DDBJ databases">
        <title>Novel sulphate-reducing endosymbionts in the free-living metamonad Anaeramoeba.</title>
        <authorList>
            <person name="Jerlstrom-Hultqvist J."/>
            <person name="Cepicka I."/>
            <person name="Gallot-Lavallee L."/>
            <person name="Salas-Leiva D."/>
            <person name="Curtis B.A."/>
            <person name="Zahonova K."/>
            <person name="Pipaliya S."/>
            <person name="Dacks J."/>
            <person name="Roger A.J."/>
        </authorList>
    </citation>
    <scope>NUCLEOTIDE SEQUENCE</scope>
    <source>
        <strain evidence="1">Busselton2</strain>
    </source>
</reference>
<protein>
    <submittedName>
        <fullName evidence="1">Uncharacterized protein</fullName>
    </submittedName>
</protein>
<name>A0AAV7YJ88_9EUKA</name>
<evidence type="ECO:0000313" key="1">
    <source>
        <dbReference type="EMBL" id="KAJ3428749.1"/>
    </source>
</evidence>
<accession>A0AAV7YJ88</accession>
<dbReference type="Proteomes" id="UP001146793">
    <property type="component" value="Unassembled WGS sequence"/>
</dbReference>
<evidence type="ECO:0000313" key="2">
    <source>
        <dbReference type="Proteomes" id="UP001146793"/>
    </source>
</evidence>
<gene>
    <name evidence="1" type="ORF">M0812_24082</name>
</gene>
<dbReference type="AlphaFoldDB" id="A0AAV7YJ88"/>
<proteinExistence type="predicted"/>
<organism evidence="1 2">
    <name type="scientific">Anaeramoeba flamelloides</name>
    <dbReference type="NCBI Taxonomy" id="1746091"/>
    <lineage>
        <taxon>Eukaryota</taxon>
        <taxon>Metamonada</taxon>
        <taxon>Anaeramoebidae</taxon>
        <taxon>Anaeramoeba</taxon>
    </lineage>
</organism>
<sequence>MLTQSLKRNYPQEYEFGMILANLKFSPLKFQCYRPLGSLCSEISNVDDSPPKFNLRKETPIASCTKEDLKGFLNSQPRPNWKQRIEMFNKYDSNLIINWKAFYENNKSENKIIFSKILFELFIELTRGIKKEEKKEAFIRLCRNSQRGLVKMMEKEGFKNNSNYLRTKLVFVRKNQILTNN</sequence>
<comment type="caution">
    <text evidence="1">The sequence shown here is derived from an EMBL/GenBank/DDBJ whole genome shotgun (WGS) entry which is preliminary data.</text>
</comment>